<accession>A0AAG5D4F1</accession>
<feature type="chain" id="PRO_5042552605" evidence="2">
    <location>
        <begin position="17"/>
        <end position="302"/>
    </location>
</feature>
<proteinExistence type="predicted"/>
<organism evidence="3 4">
    <name type="scientific">Anopheles atroparvus</name>
    <name type="common">European mosquito</name>
    <dbReference type="NCBI Taxonomy" id="41427"/>
    <lineage>
        <taxon>Eukaryota</taxon>
        <taxon>Metazoa</taxon>
        <taxon>Ecdysozoa</taxon>
        <taxon>Arthropoda</taxon>
        <taxon>Hexapoda</taxon>
        <taxon>Insecta</taxon>
        <taxon>Pterygota</taxon>
        <taxon>Neoptera</taxon>
        <taxon>Endopterygota</taxon>
        <taxon>Diptera</taxon>
        <taxon>Nematocera</taxon>
        <taxon>Culicoidea</taxon>
        <taxon>Culicidae</taxon>
        <taxon>Anophelinae</taxon>
        <taxon>Anopheles</taxon>
    </lineage>
</organism>
<protein>
    <submittedName>
        <fullName evidence="3">Uncharacterized protein</fullName>
    </submittedName>
</protein>
<evidence type="ECO:0000313" key="4">
    <source>
        <dbReference type="Proteomes" id="UP000075880"/>
    </source>
</evidence>
<evidence type="ECO:0000313" key="3">
    <source>
        <dbReference type="EnsemblMetazoa" id="ENSAATROPP005754"/>
    </source>
</evidence>
<feature type="region of interest" description="Disordered" evidence="1">
    <location>
        <begin position="141"/>
        <end position="166"/>
    </location>
</feature>
<evidence type="ECO:0000256" key="1">
    <source>
        <dbReference type="SAM" id="MobiDB-lite"/>
    </source>
</evidence>
<evidence type="ECO:0000256" key="2">
    <source>
        <dbReference type="SAM" id="SignalP"/>
    </source>
</evidence>
<dbReference type="EnsemblMetazoa" id="ENSAATROPT006331">
    <property type="protein sequence ID" value="ENSAATROPP005754"/>
    <property type="gene ID" value="ENSAATROPG005124"/>
</dbReference>
<feature type="region of interest" description="Disordered" evidence="1">
    <location>
        <begin position="281"/>
        <end position="302"/>
    </location>
</feature>
<feature type="signal peptide" evidence="2">
    <location>
        <begin position="1"/>
        <end position="16"/>
    </location>
</feature>
<keyword evidence="2" id="KW-0732">Signal</keyword>
<name>A0AAG5D4F1_ANOAO</name>
<dbReference type="Proteomes" id="UP000075880">
    <property type="component" value="Unassembled WGS sequence"/>
</dbReference>
<sequence>MATFCLLLAVTAFVLAGGPSLCQCDRPHLGSAFYRVPTGNGFEPESVWSIIGREPDSTARSLRRDQGITKLTLTSAAPSWQRAVVSARELVVLESLLNRYRKYMLDEFTRYDDACSLLYDEDGDDDTMSAVAAEPYNDSIETSLGQAAAGRTDDTRGSGGEKTPSALRKDDLSVARMKLSQPFGDYGTRNARQLYHCLLEDVNDQQLLGIIRDYLQTTCTAREPSLPNSNVLEKRDTPRYVSKQKFYSWGGKRSNGQIFYPWGGKRTAVRPHKQPKVVIRNPFHSWGGKRSDPAADVSSAAQ</sequence>
<keyword evidence="4" id="KW-1185">Reference proteome</keyword>
<reference evidence="3" key="1">
    <citation type="submission" date="2024-04" db="UniProtKB">
        <authorList>
            <consortium name="EnsemblMetazoa"/>
        </authorList>
    </citation>
    <scope>IDENTIFICATION</scope>
    <source>
        <strain evidence="3">EBRO</strain>
    </source>
</reference>
<dbReference type="AlphaFoldDB" id="A0AAG5D4F1"/>